<keyword evidence="1" id="KW-1133">Transmembrane helix</keyword>
<feature type="transmembrane region" description="Helical" evidence="1">
    <location>
        <begin position="197"/>
        <end position="217"/>
    </location>
</feature>
<comment type="caution">
    <text evidence="2">The sequence shown here is derived from an EMBL/GenBank/DDBJ whole genome shotgun (WGS) entry which is preliminary data.</text>
</comment>
<evidence type="ECO:0000256" key="1">
    <source>
        <dbReference type="SAM" id="Phobius"/>
    </source>
</evidence>
<dbReference type="PANTHER" id="PTHR13325:SF3">
    <property type="entry name" value="MEMBRANE-BOUND TRANSCRIPTION FACTOR SITE-2 PROTEASE"/>
    <property type="match status" value="1"/>
</dbReference>
<evidence type="ECO:0000313" key="3">
    <source>
        <dbReference type="Proteomes" id="UP000477311"/>
    </source>
</evidence>
<protein>
    <recommendedName>
        <fullName evidence="4">HlyD family efflux transporter periplasmic adaptor subunit</fullName>
    </recommendedName>
</protein>
<dbReference type="GO" id="GO:0004222">
    <property type="term" value="F:metalloendopeptidase activity"/>
    <property type="evidence" value="ECO:0007669"/>
    <property type="project" value="InterPro"/>
</dbReference>
<feature type="transmembrane region" description="Helical" evidence="1">
    <location>
        <begin position="229"/>
        <end position="249"/>
    </location>
</feature>
<name>A0A6M1RUG8_9BACT</name>
<keyword evidence="1" id="KW-0812">Transmembrane</keyword>
<feature type="transmembrane region" description="Helical" evidence="1">
    <location>
        <begin position="256"/>
        <end position="278"/>
    </location>
</feature>
<dbReference type="GO" id="GO:0031293">
    <property type="term" value="P:membrane protein intracellular domain proteolysis"/>
    <property type="evidence" value="ECO:0007669"/>
    <property type="project" value="TreeGrafter"/>
</dbReference>
<feature type="transmembrane region" description="Helical" evidence="1">
    <location>
        <begin position="361"/>
        <end position="383"/>
    </location>
</feature>
<dbReference type="PANTHER" id="PTHR13325">
    <property type="entry name" value="PROTEASE M50 MEMBRANE-BOUND TRANSCRIPTION FACTOR SITE 2 PROTEASE"/>
    <property type="match status" value="1"/>
</dbReference>
<organism evidence="2 3">
    <name type="scientific">Limisphaera ngatamarikiensis</name>
    <dbReference type="NCBI Taxonomy" id="1324935"/>
    <lineage>
        <taxon>Bacteria</taxon>
        <taxon>Pseudomonadati</taxon>
        <taxon>Verrucomicrobiota</taxon>
        <taxon>Verrucomicrobiia</taxon>
        <taxon>Limisphaerales</taxon>
        <taxon>Limisphaeraceae</taxon>
        <taxon>Limisphaera</taxon>
    </lineage>
</organism>
<dbReference type="Proteomes" id="UP000477311">
    <property type="component" value="Unassembled WGS sequence"/>
</dbReference>
<dbReference type="InterPro" id="IPR001193">
    <property type="entry name" value="MBTPS2"/>
</dbReference>
<proteinExistence type="predicted"/>
<evidence type="ECO:0008006" key="4">
    <source>
        <dbReference type="Google" id="ProtNLM"/>
    </source>
</evidence>
<keyword evidence="3" id="KW-1185">Reference proteome</keyword>
<feature type="transmembrane region" description="Helical" evidence="1">
    <location>
        <begin position="284"/>
        <end position="305"/>
    </location>
</feature>
<feature type="transmembrane region" description="Helical" evidence="1">
    <location>
        <begin position="389"/>
        <end position="415"/>
    </location>
</feature>
<evidence type="ECO:0000313" key="2">
    <source>
        <dbReference type="EMBL" id="NGO39061.1"/>
    </source>
</evidence>
<gene>
    <name evidence="2" type="ORF">G4L39_06575</name>
</gene>
<accession>A0A6M1RUG8</accession>
<dbReference type="GO" id="GO:0005737">
    <property type="term" value="C:cytoplasm"/>
    <property type="evidence" value="ECO:0007669"/>
    <property type="project" value="TreeGrafter"/>
</dbReference>
<keyword evidence="1" id="KW-0472">Membrane</keyword>
<dbReference type="SUPFAM" id="SSF111369">
    <property type="entry name" value="HlyD-like secretion proteins"/>
    <property type="match status" value="1"/>
</dbReference>
<sequence>MLPGSVPSESWHRAADQRLTLRPDVRVRRQFFRGELWYVLEDPLTNQFFRLPARAWAFVARLRPDLTVQQAWEACVRAQPDTAPGQEETIQLLARLHQANLLQSDQPPDSARLFERQRQRERRQWQARLLGIMFARIPLWDPDRFLQRVLPLMRWFLGPAGWCLWVATVGWAVKVAVDHAPELMQQTDRILAPDNWLLLYVGFALLKLLHELGHALVCRHLGGEVHTLGIMFLIFTPVPYVDVTSAWGFRERAHRIWVGLAGMWVELFVAALMTFVWAGTAPGTVHSLAFNMMFVASVSTILFNANPLMRFDGYFVLSDLLDIPNLYSRANQMLGYVVERFAFGCTTAVSPARSRREAVWLLLYAVCGHVYRVVVFAGILLFVGKRFLLLGVLMAVACLIGWVVAPLVRAVAYLAASPRLERCRLRAWTVSGAALAGVFLVLGGVPLPHHFRAEGVLRSDRYTLLAAPTEGRLVEILAPPGRNVQAGDPLLRLENPELEWERQLARAQWEETVARERRALHDATADLRPLAARRAALEKRIREIEAEQALQLVRAPHAGRWVAPELDQAVGRWIPRGTTLGLVLSEENFLFEAAVTQREAAWLFAQPLRAAEVRFRGQAGTPLNVTAQRVVPAEHRQLPSPALGWRGGGKIPVALDDPSGRRAAEPFFLVRAELAQDPAVTLMHGRSGQIRYTLPPEPLLRQWGRRLHQLLQREYGW</sequence>
<dbReference type="AlphaFoldDB" id="A0A6M1RUG8"/>
<dbReference type="CDD" id="cd05709">
    <property type="entry name" value="S2P-M50"/>
    <property type="match status" value="1"/>
</dbReference>
<dbReference type="GO" id="GO:0016020">
    <property type="term" value="C:membrane"/>
    <property type="evidence" value="ECO:0007669"/>
    <property type="project" value="InterPro"/>
</dbReference>
<dbReference type="EMBL" id="JAAKYA010000043">
    <property type="protein sequence ID" value="NGO39061.1"/>
    <property type="molecule type" value="Genomic_DNA"/>
</dbReference>
<feature type="transmembrane region" description="Helical" evidence="1">
    <location>
        <begin position="152"/>
        <end position="177"/>
    </location>
</feature>
<feature type="transmembrane region" description="Helical" evidence="1">
    <location>
        <begin position="427"/>
        <end position="447"/>
    </location>
</feature>
<reference evidence="2 3" key="1">
    <citation type="submission" date="2020-02" db="EMBL/GenBank/DDBJ databases">
        <title>Draft genome sequence of Limisphaera ngatamarikiensis NGM72.4T, a thermophilic Verrucomicrobia grouped in subdivision 3.</title>
        <authorList>
            <person name="Carere C.R."/>
            <person name="Steen J."/>
            <person name="Hugenholtz P."/>
            <person name="Stott M.B."/>
        </authorList>
    </citation>
    <scope>NUCLEOTIDE SEQUENCE [LARGE SCALE GENOMIC DNA]</scope>
    <source>
        <strain evidence="2 3">NGM72.4</strain>
    </source>
</reference>
<dbReference type="RefSeq" id="WP_165106857.1">
    <property type="nucleotide sequence ID" value="NZ_JAAKYA010000043.1"/>
</dbReference>
<dbReference type="Gene3D" id="2.40.50.100">
    <property type="match status" value="1"/>
</dbReference>